<gene>
    <name evidence="1" type="ORF">DMC30DRAFT_405792</name>
</gene>
<proteinExistence type="predicted"/>
<keyword evidence="2" id="KW-1185">Reference proteome</keyword>
<organism evidence="1 2">
    <name type="scientific">Rhodotorula diobovata</name>
    <dbReference type="NCBI Taxonomy" id="5288"/>
    <lineage>
        <taxon>Eukaryota</taxon>
        <taxon>Fungi</taxon>
        <taxon>Dikarya</taxon>
        <taxon>Basidiomycota</taxon>
        <taxon>Pucciniomycotina</taxon>
        <taxon>Microbotryomycetes</taxon>
        <taxon>Sporidiobolales</taxon>
        <taxon>Sporidiobolaceae</taxon>
        <taxon>Rhodotorula</taxon>
    </lineage>
</organism>
<sequence>MAGRTMCPCAPHASLLTLGQDTHLLKVQARDNCLRAVHVGRHREDHLDNPADKLVSPTEGSRCGCAWRCAGGRVDPSCKQACLQRLQSQGGACPRRCLRIVPTLSVPGKVSHFTATRLARCCQGEEALECPVTNARLLLHPLHEEAGEDIASPSIEALGHEPQRQGGLGQRALESVPLVSCAFLPKFNLAVDILAAHMVE</sequence>
<dbReference type="AlphaFoldDB" id="A0A5C5FMD7"/>
<evidence type="ECO:0000313" key="2">
    <source>
        <dbReference type="Proteomes" id="UP000311382"/>
    </source>
</evidence>
<protein>
    <submittedName>
        <fullName evidence="1">Uncharacterized protein</fullName>
    </submittedName>
</protein>
<evidence type="ECO:0000313" key="1">
    <source>
        <dbReference type="EMBL" id="TNY17432.1"/>
    </source>
</evidence>
<accession>A0A5C5FMD7</accession>
<comment type="caution">
    <text evidence="1">The sequence shown here is derived from an EMBL/GenBank/DDBJ whole genome shotgun (WGS) entry which is preliminary data.</text>
</comment>
<dbReference type="EMBL" id="SOZI01000203">
    <property type="protein sequence ID" value="TNY17432.1"/>
    <property type="molecule type" value="Genomic_DNA"/>
</dbReference>
<reference evidence="1 2" key="1">
    <citation type="submission" date="2019-03" db="EMBL/GenBank/DDBJ databases">
        <title>Rhodosporidium diobovatum UCD-FST 08-225 genome sequencing, assembly, and annotation.</title>
        <authorList>
            <person name="Fakankun I.U."/>
            <person name="Fristensky B."/>
            <person name="Levin D.B."/>
        </authorList>
    </citation>
    <scope>NUCLEOTIDE SEQUENCE [LARGE SCALE GENOMIC DNA]</scope>
    <source>
        <strain evidence="1 2">UCD-FST 08-225</strain>
    </source>
</reference>
<name>A0A5C5FMD7_9BASI</name>
<dbReference type="Proteomes" id="UP000311382">
    <property type="component" value="Unassembled WGS sequence"/>
</dbReference>